<dbReference type="RefSeq" id="XP_025546126.1">
    <property type="nucleotide sequence ID" value="XM_025698744.1"/>
</dbReference>
<dbReference type="InterPro" id="IPR002575">
    <property type="entry name" value="Aminoglycoside_PTrfase"/>
</dbReference>
<dbReference type="InterPro" id="IPR051678">
    <property type="entry name" value="AGP_Transferase"/>
</dbReference>
<dbReference type="SUPFAM" id="SSF56112">
    <property type="entry name" value="Protein kinase-like (PK-like)"/>
    <property type="match status" value="1"/>
</dbReference>
<keyword evidence="3" id="KW-1185">Reference proteome</keyword>
<proteinExistence type="predicted"/>
<dbReference type="AlphaFoldDB" id="A0A395HGE0"/>
<dbReference type="InterPro" id="IPR011009">
    <property type="entry name" value="Kinase-like_dom_sf"/>
</dbReference>
<dbReference type="Pfam" id="PF01636">
    <property type="entry name" value="APH"/>
    <property type="match status" value="1"/>
</dbReference>
<keyword evidence="2" id="KW-0418">Kinase</keyword>
<keyword evidence="2" id="KW-0808">Transferase</keyword>
<evidence type="ECO:0000313" key="3">
    <source>
        <dbReference type="Proteomes" id="UP000248961"/>
    </source>
</evidence>
<dbReference type="PANTHER" id="PTHR21310:SF58">
    <property type="entry name" value="AMINOGLYCOSIDE PHOSPHOTRANSFERASE DOMAIN-CONTAINING PROTEIN"/>
    <property type="match status" value="1"/>
</dbReference>
<dbReference type="GeneID" id="37203033"/>
<dbReference type="VEuPathDB" id="FungiDB:BO97DRAFT_447204"/>
<gene>
    <name evidence="2" type="ORF">BO97DRAFT_447204</name>
</gene>
<dbReference type="EMBL" id="KZ824344">
    <property type="protein sequence ID" value="RAL06972.1"/>
    <property type="molecule type" value="Genomic_DNA"/>
</dbReference>
<reference evidence="2 3" key="1">
    <citation type="submission" date="2018-02" db="EMBL/GenBank/DDBJ databases">
        <title>The genomes of Aspergillus section Nigri reveals drivers in fungal speciation.</title>
        <authorList>
            <consortium name="DOE Joint Genome Institute"/>
            <person name="Vesth T.C."/>
            <person name="Nybo J."/>
            <person name="Theobald S."/>
            <person name="Brandl J."/>
            <person name="Frisvad J.C."/>
            <person name="Nielsen K.F."/>
            <person name="Lyhne E.K."/>
            <person name="Kogle M.E."/>
            <person name="Kuo A."/>
            <person name="Riley R."/>
            <person name="Clum A."/>
            <person name="Nolan M."/>
            <person name="Lipzen A."/>
            <person name="Salamov A."/>
            <person name="Henrissat B."/>
            <person name="Wiebenga A."/>
            <person name="De vries R.P."/>
            <person name="Grigoriev I.V."/>
            <person name="Mortensen U.H."/>
            <person name="Andersen M.R."/>
            <person name="Baker S.E."/>
        </authorList>
    </citation>
    <scope>NUCLEOTIDE SEQUENCE [LARGE SCALE GENOMIC DNA]</scope>
    <source>
        <strain evidence="2 3">CBS 101889</strain>
    </source>
</reference>
<dbReference type="STRING" id="1450537.A0A395HGE0"/>
<feature type="domain" description="Aminoglycoside phosphotransferase" evidence="1">
    <location>
        <begin position="371"/>
        <end position="576"/>
    </location>
</feature>
<dbReference type="Proteomes" id="UP000248961">
    <property type="component" value="Unassembled WGS sequence"/>
</dbReference>
<dbReference type="PANTHER" id="PTHR21310">
    <property type="entry name" value="AMINOGLYCOSIDE PHOSPHOTRANSFERASE-RELATED-RELATED"/>
    <property type="match status" value="1"/>
</dbReference>
<evidence type="ECO:0000313" key="2">
    <source>
        <dbReference type="EMBL" id="RAL06972.1"/>
    </source>
</evidence>
<accession>A0A395HGE0</accession>
<name>A0A395HGE0_ASPHC</name>
<dbReference type="Gene3D" id="3.90.1200.10">
    <property type="match status" value="1"/>
</dbReference>
<organism evidence="2 3">
    <name type="scientific">Aspergillus homomorphus (strain CBS 101889)</name>
    <dbReference type="NCBI Taxonomy" id="1450537"/>
    <lineage>
        <taxon>Eukaryota</taxon>
        <taxon>Fungi</taxon>
        <taxon>Dikarya</taxon>
        <taxon>Ascomycota</taxon>
        <taxon>Pezizomycotina</taxon>
        <taxon>Eurotiomycetes</taxon>
        <taxon>Eurotiomycetidae</taxon>
        <taxon>Eurotiales</taxon>
        <taxon>Aspergillaceae</taxon>
        <taxon>Aspergillus</taxon>
        <taxon>Aspergillus subgen. Circumdati</taxon>
    </lineage>
</organism>
<evidence type="ECO:0000259" key="1">
    <source>
        <dbReference type="Pfam" id="PF01636"/>
    </source>
</evidence>
<protein>
    <submittedName>
        <fullName evidence="2">Kinase-like protein</fullName>
    </submittedName>
</protein>
<dbReference type="OrthoDB" id="8300194at2759"/>
<sequence>MSSAADADKVTQLLSLLPSLISMARSSLIWGVDLERQDKGTEAVIQKFLKAHSTLPSLQTSRTALSLTKALEWQRLTRPDSCMKQALTIVAEAAVARITRLEDRNVLWVMVDERIIRSFSSSYEDFMSHKGLTHLGLAVMETLARQIIADVCAGNTESDQGAICIVEFKLAPAPAVRLQTRSFRDHVILRLSGLLSSLVRHYPSLIEEFYVINPSEEYLLGLDVPDRFLAHTTLLPSREDLAHYLGEAVPLDYGGKSPPLVEHDCLIRSESAAQQKEKYGLSKLQEVEPDPDTSVAINEAGQDEVANTESSPPSQPGLRLIFSEEIGPPTIILDPEDLKTASELCPGKMGARIVWAESDMLVKYGPGVRLAEAEAMHLVSHNTSIAIPKLLSAYILDGVAYIVMSYEKGEPFQDYWDCASDLQQQHVLHQLQDYVTQMRSITGEFIGGIDSSCCRDGIFEGGWGDYQLYQYGPYASEAEFNEGIVQALRDRLPPQSRGKEESFDSDFFNAEYILYQTVRELRGHAIVFSHGDLHTGNMLIRSDGTVVVLDWGLAGYWPEYWEFYRAMFNPPWRSAWDRMVEKFIPPYYVEYSIMKKVFGTVWN</sequence>
<dbReference type="GO" id="GO:0016301">
    <property type="term" value="F:kinase activity"/>
    <property type="evidence" value="ECO:0007669"/>
    <property type="project" value="UniProtKB-KW"/>
</dbReference>